<keyword evidence="1" id="KW-1133">Transmembrane helix</keyword>
<reference evidence="2" key="1">
    <citation type="submission" date="2023-10" db="EMBL/GenBank/DDBJ databases">
        <title>Genome assembly of Pristionchus species.</title>
        <authorList>
            <person name="Yoshida K."/>
            <person name="Sommer R.J."/>
        </authorList>
    </citation>
    <scope>NUCLEOTIDE SEQUENCE</scope>
    <source>
        <strain evidence="2">RS0144</strain>
    </source>
</reference>
<dbReference type="EMBL" id="BTSX01000006">
    <property type="protein sequence ID" value="GMT03169.1"/>
    <property type="molecule type" value="Genomic_DNA"/>
</dbReference>
<organism evidence="2 3">
    <name type="scientific">Pristionchus entomophagus</name>
    <dbReference type="NCBI Taxonomy" id="358040"/>
    <lineage>
        <taxon>Eukaryota</taxon>
        <taxon>Metazoa</taxon>
        <taxon>Ecdysozoa</taxon>
        <taxon>Nematoda</taxon>
        <taxon>Chromadorea</taxon>
        <taxon>Rhabditida</taxon>
        <taxon>Rhabditina</taxon>
        <taxon>Diplogasteromorpha</taxon>
        <taxon>Diplogasteroidea</taxon>
        <taxon>Neodiplogasteridae</taxon>
        <taxon>Pristionchus</taxon>
    </lineage>
</organism>
<dbReference type="PANTHER" id="PTHR45830:SF15">
    <property type="entry name" value="SERPENTINE RECEPTOR, CLASS I"/>
    <property type="match status" value="1"/>
</dbReference>
<evidence type="ECO:0008006" key="4">
    <source>
        <dbReference type="Google" id="ProtNLM"/>
    </source>
</evidence>
<feature type="non-terminal residue" evidence="2">
    <location>
        <position position="1"/>
    </location>
</feature>
<comment type="caution">
    <text evidence="2">The sequence shown here is derived from an EMBL/GenBank/DDBJ whole genome shotgun (WGS) entry which is preliminary data.</text>
</comment>
<feature type="transmembrane region" description="Helical" evidence="1">
    <location>
        <begin position="148"/>
        <end position="170"/>
    </location>
</feature>
<keyword evidence="1" id="KW-0472">Membrane</keyword>
<dbReference type="Proteomes" id="UP001432027">
    <property type="component" value="Unassembled WGS sequence"/>
</dbReference>
<dbReference type="AlphaFoldDB" id="A0AAV5U8H5"/>
<accession>A0AAV5U8H5</accession>
<dbReference type="PANTHER" id="PTHR45830">
    <property type="entry name" value="SERPENTINE RECEPTOR, CLASS I"/>
    <property type="match status" value="1"/>
</dbReference>
<evidence type="ECO:0000313" key="3">
    <source>
        <dbReference type="Proteomes" id="UP001432027"/>
    </source>
</evidence>
<sequence length="177" mass="20040">QVALSLSNVIILSSIVVAWAMFARDSDDANRYSPDPDLQWLLQRGGTILMFGRPGNSQYFRYGMYSYGSITSNGEKHPNCTFIRTILCKILMYQNRLARHTDEMAKRIFAVLSSQLLNTAFVFTFPVVILCLFTFIDTSSIPGVIFAPMRSSILLVFCLNPTQTSLVYILRNPVHKK</sequence>
<evidence type="ECO:0000313" key="2">
    <source>
        <dbReference type="EMBL" id="GMT03169.1"/>
    </source>
</evidence>
<evidence type="ECO:0000256" key="1">
    <source>
        <dbReference type="SAM" id="Phobius"/>
    </source>
</evidence>
<keyword evidence="1" id="KW-0812">Transmembrane</keyword>
<protein>
    <recommendedName>
        <fullName evidence="4">G protein-coupled receptor</fullName>
    </recommendedName>
</protein>
<feature type="transmembrane region" description="Helical" evidence="1">
    <location>
        <begin position="116"/>
        <end position="136"/>
    </location>
</feature>
<gene>
    <name evidence="2" type="ORF">PENTCL1PPCAC_25343</name>
</gene>
<feature type="transmembrane region" description="Helical" evidence="1">
    <location>
        <begin position="6"/>
        <end position="23"/>
    </location>
</feature>
<name>A0AAV5U8H5_9BILA</name>
<feature type="non-terminal residue" evidence="2">
    <location>
        <position position="177"/>
    </location>
</feature>
<proteinExistence type="predicted"/>
<keyword evidence="3" id="KW-1185">Reference proteome</keyword>